<dbReference type="AlphaFoldDB" id="A0ABD3WQH9"/>
<name>A0ABD3WQH9_SINWO</name>
<dbReference type="Proteomes" id="UP001634394">
    <property type="component" value="Unassembled WGS sequence"/>
</dbReference>
<reference evidence="1 2" key="1">
    <citation type="submission" date="2024-11" db="EMBL/GenBank/DDBJ databases">
        <title>Chromosome-level genome assembly of the freshwater bivalve Anodonta woodiana.</title>
        <authorList>
            <person name="Chen X."/>
        </authorList>
    </citation>
    <scope>NUCLEOTIDE SEQUENCE [LARGE SCALE GENOMIC DNA]</scope>
    <source>
        <strain evidence="1">MN2024</strain>
        <tissue evidence="1">Gills</tissue>
    </source>
</reference>
<protein>
    <submittedName>
        <fullName evidence="1">Uncharacterized protein</fullName>
    </submittedName>
</protein>
<keyword evidence="2" id="KW-1185">Reference proteome</keyword>
<feature type="non-terminal residue" evidence="1">
    <location>
        <position position="66"/>
    </location>
</feature>
<gene>
    <name evidence="1" type="ORF">ACJMK2_034097</name>
</gene>
<accession>A0ABD3WQH9</accession>
<comment type="caution">
    <text evidence="1">The sequence shown here is derived from an EMBL/GenBank/DDBJ whole genome shotgun (WGS) entry which is preliminary data.</text>
</comment>
<evidence type="ECO:0000313" key="1">
    <source>
        <dbReference type="EMBL" id="KAL3876227.1"/>
    </source>
</evidence>
<dbReference type="EMBL" id="JBJQND010000005">
    <property type="protein sequence ID" value="KAL3876227.1"/>
    <property type="molecule type" value="Genomic_DNA"/>
</dbReference>
<proteinExistence type="predicted"/>
<evidence type="ECO:0000313" key="2">
    <source>
        <dbReference type="Proteomes" id="UP001634394"/>
    </source>
</evidence>
<organism evidence="1 2">
    <name type="scientific">Sinanodonta woodiana</name>
    <name type="common">Chinese pond mussel</name>
    <name type="synonym">Anodonta woodiana</name>
    <dbReference type="NCBI Taxonomy" id="1069815"/>
    <lineage>
        <taxon>Eukaryota</taxon>
        <taxon>Metazoa</taxon>
        <taxon>Spiralia</taxon>
        <taxon>Lophotrochozoa</taxon>
        <taxon>Mollusca</taxon>
        <taxon>Bivalvia</taxon>
        <taxon>Autobranchia</taxon>
        <taxon>Heteroconchia</taxon>
        <taxon>Palaeoheterodonta</taxon>
        <taxon>Unionida</taxon>
        <taxon>Unionoidea</taxon>
        <taxon>Unionidae</taxon>
        <taxon>Unioninae</taxon>
        <taxon>Sinanodonta</taxon>
    </lineage>
</organism>
<sequence>MPATNQTDAIERLSQVFGIDRVPVKVFHRSPPQFMIELFKTLTDYGGITKQQSPYNADVIRSFPDR</sequence>